<accession>A0A8J2RJD1</accession>
<dbReference type="Proteomes" id="UP000789390">
    <property type="component" value="Unassembled WGS sequence"/>
</dbReference>
<reference evidence="1" key="1">
    <citation type="submission" date="2021-11" db="EMBL/GenBank/DDBJ databases">
        <authorList>
            <person name="Schell T."/>
        </authorList>
    </citation>
    <scope>NUCLEOTIDE SEQUENCE</scope>
    <source>
        <strain evidence="1">M5</strain>
    </source>
</reference>
<evidence type="ECO:0000313" key="1">
    <source>
        <dbReference type="EMBL" id="CAH0102720.1"/>
    </source>
</evidence>
<proteinExistence type="predicted"/>
<keyword evidence="2" id="KW-1185">Reference proteome</keyword>
<name>A0A8J2RJD1_9CRUS</name>
<organism evidence="1 2">
    <name type="scientific">Daphnia galeata</name>
    <dbReference type="NCBI Taxonomy" id="27404"/>
    <lineage>
        <taxon>Eukaryota</taxon>
        <taxon>Metazoa</taxon>
        <taxon>Ecdysozoa</taxon>
        <taxon>Arthropoda</taxon>
        <taxon>Crustacea</taxon>
        <taxon>Branchiopoda</taxon>
        <taxon>Diplostraca</taxon>
        <taxon>Cladocera</taxon>
        <taxon>Anomopoda</taxon>
        <taxon>Daphniidae</taxon>
        <taxon>Daphnia</taxon>
    </lineage>
</organism>
<sequence length="133" mass="15223">MVYFISNEPCLIQRINKAAVIARTLLEDDSTWEQVMQEAAAFQMPVELRILHTQRRKVAENSHGEECLKLPSVTLLNTSVSYDSHEAVELPIENSCCYNYLKVDVSFFLVELIKVHMGSMKLKLINAEINMYA</sequence>
<comment type="caution">
    <text evidence="1">The sequence shown here is derived from an EMBL/GenBank/DDBJ whole genome shotgun (WGS) entry which is preliminary data.</text>
</comment>
<dbReference type="AlphaFoldDB" id="A0A8J2RJD1"/>
<gene>
    <name evidence="1" type="ORF">DGAL_LOCUS5166</name>
</gene>
<protein>
    <submittedName>
        <fullName evidence="1">Uncharacterized protein</fullName>
    </submittedName>
</protein>
<evidence type="ECO:0000313" key="2">
    <source>
        <dbReference type="Proteomes" id="UP000789390"/>
    </source>
</evidence>
<dbReference type="EMBL" id="CAKKLH010000090">
    <property type="protein sequence ID" value="CAH0102720.1"/>
    <property type="molecule type" value="Genomic_DNA"/>
</dbReference>